<evidence type="ECO:0000313" key="4">
    <source>
        <dbReference type="Proteomes" id="UP000605201"/>
    </source>
</evidence>
<feature type="domain" description="Response regulatory" evidence="2">
    <location>
        <begin position="3"/>
        <end position="119"/>
    </location>
</feature>
<proteinExistence type="predicted"/>
<evidence type="ECO:0000256" key="1">
    <source>
        <dbReference type="PROSITE-ProRule" id="PRU00169"/>
    </source>
</evidence>
<dbReference type="PANTHER" id="PTHR43228">
    <property type="entry name" value="TWO-COMPONENT RESPONSE REGULATOR"/>
    <property type="match status" value="1"/>
</dbReference>
<protein>
    <submittedName>
        <fullName evidence="3">Response regulator transcription factor</fullName>
    </submittedName>
</protein>
<name>A0A8J6P2U4_9BACT</name>
<dbReference type="InterPro" id="IPR058245">
    <property type="entry name" value="NreC/VraR/RcsB-like_REC"/>
</dbReference>
<dbReference type="AlphaFoldDB" id="A0A8J6P2U4"/>
<dbReference type="InterPro" id="IPR001789">
    <property type="entry name" value="Sig_transdc_resp-reg_receiver"/>
</dbReference>
<comment type="caution">
    <text evidence="3">The sequence shown here is derived from an EMBL/GenBank/DDBJ whole genome shotgun (WGS) entry which is preliminary data.</text>
</comment>
<keyword evidence="1" id="KW-0597">Phosphoprotein</keyword>
<dbReference type="SUPFAM" id="SSF52172">
    <property type="entry name" value="CheY-like"/>
    <property type="match status" value="1"/>
</dbReference>
<sequence>MFTILIIDDNNPFRYSLRKALEGRFPFISIEEASQGAEGLKKIDNCLPHMIFLDIHLPDINGINLTRKIKTDYSNTCIVVFTAYDFPEYRQAALESGADHFADKDSWTGDKTFELVESVLSGLGLDRQGITRDS</sequence>
<dbReference type="PROSITE" id="PS50110">
    <property type="entry name" value="RESPONSE_REGULATORY"/>
    <property type="match status" value="1"/>
</dbReference>
<dbReference type="PANTHER" id="PTHR43228:SF1">
    <property type="entry name" value="TWO-COMPONENT RESPONSE REGULATOR ARR22"/>
    <property type="match status" value="1"/>
</dbReference>
<dbReference type="InterPro" id="IPR011006">
    <property type="entry name" value="CheY-like_superfamily"/>
</dbReference>
<dbReference type="EMBL" id="JACNIG010000299">
    <property type="protein sequence ID" value="MBC8433428.1"/>
    <property type="molecule type" value="Genomic_DNA"/>
</dbReference>
<feature type="modified residue" description="4-aspartylphosphate" evidence="1">
    <location>
        <position position="54"/>
    </location>
</feature>
<reference evidence="3 4" key="1">
    <citation type="submission" date="2020-08" db="EMBL/GenBank/DDBJ databases">
        <title>Bridging the membrane lipid divide: bacteria of the FCB group superphylum have the potential to synthesize archaeal ether lipids.</title>
        <authorList>
            <person name="Villanueva L."/>
            <person name="Von Meijenfeldt F.A.B."/>
            <person name="Westbye A.B."/>
            <person name="Yadav S."/>
            <person name="Hopmans E.C."/>
            <person name="Dutilh B.E."/>
            <person name="Sinninghe Damste J.S."/>
        </authorList>
    </citation>
    <scope>NUCLEOTIDE SEQUENCE [LARGE SCALE GENOMIC DNA]</scope>
    <source>
        <strain evidence="3">NIOZ-UU17</strain>
    </source>
</reference>
<organism evidence="3 4">
    <name type="scientific">Candidatus Desulfatibia vada</name>
    <dbReference type="NCBI Taxonomy" id="2841696"/>
    <lineage>
        <taxon>Bacteria</taxon>
        <taxon>Pseudomonadati</taxon>
        <taxon>Thermodesulfobacteriota</taxon>
        <taxon>Desulfobacteria</taxon>
        <taxon>Desulfobacterales</taxon>
        <taxon>Desulfobacterales incertae sedis</taxon>
        <taxon>Candidatus Desulfatibia</taxon>
    </lineage>
</organism>
<evidence type="ECO:0000313" key="3">
    <source>
        <dbReference type="EMBL" id="MBC8433428.1"/>
    </source>
</evidence>
<gene>
    <name evidence="3" type="ORF">H8D96_16080</name>
</gene>
<accession>A0A8J6P2U4</accession>
<dbReference type="Pfam" id="PF00072">
    <property type="entry name" value="Response_reg"/>
    <property type="match status" value="1"/>
</dbReference>
<dbReference type="InterPro" id="IPR052048">
    <property type="entry name" value="ST_Response_Regulator"/>
</dbReference>
<dbReference type="Gene3D" id="3.40.50.2300">
    <property type="match status" value="1"/>
</dbReference>
<dbReference type="Proteomes" id="UP000605201">
    <property type="component" value="Unassembled WGS sequence"/>
</dbReference>
<evidence type="ECO:0000259" key="2">
    <source>
        <dbReference type="PROSITE" id="PS50110"/>
    </source>
</evidence>
<dbReference type="CDD" id="cd17535">
    <property type="entry name" value="REC_NarL-like"/>
    <property type="match status" value="1"/>
</dbReference>
<dbReference type="SMART" id="SM00448">
    <property type="entry name" value="REC"/>
    <property type="match status" value="1"/>
</dbReference>
<dbReference type="GO" id="GO:0000160">
    <property type="term" value="P:phosphorelay signal transduction system"/>
    <property type="evidence" value="ECO:0007669"/>
    <property type="project" value="InterPro"/>
</dbReference>